<dbReference type="PANTHER" id="PTHR11860">
    <property type="entry name" value="POLYMERIC-IMMUNOGLOBULIN RECEPTOR"/>
    <property type="match status" value="1"/>
</dbReference>
<evidence type="ECO:0000259" key="4">
    <source>
        <dbReference type="PROSITE" id="PS50835"/>
    </source>
</evidence>
<evidence type="ECO:0000256" key="3">
    <source>
        <dbReference type="ARBA" id="ARBA00023136"/>
    </source>
</evidence>
<dbReference type="InterPro" id="IPR013783">
    <property type="entry name" value="Ig-like_fold"/>
</dbReference>
<dbReference type="InterPro" id="IPR013106">
    <property type="entry name" value="Ig_V-set"/>
</dbReference>
<dbReference type="InterPro" id="IPR050671">
    <property type="entry name" value="CD300_family_receptors"/>
</dbReference>
<gene>
    <name evidence="5" type="ORF">AB205_0096040</name>
</gene>
<feature type="domain" description="Ig-like" evidence="4">
    <location>
        <begin position="41"/>
        <end position="134"/>
    </location>
</feature>
<dbReference type="EMBL" id="KV957115">
    <property type="protein sequence ID" value="PIO24292.1"/>
    <property type="molecule type" value="Genomic_DNA"/>
</dbReference>
<comment type="subcellular location">
    <subcellularLocation>
        <location evidence="1">Membrane</location>
    </subcellularLocation>
</comment>
<dbReference type="InterPro" id="IPR007110">
    <property type="entry name" value="Ig-like_dom"/>
</dbReference>
<keyword evidence="2" id="KW-0812">Transmembrane</keyword>
<reference evidence="6" key="1">
    <citation type="journal article" date="2017" name="Nat. Commun.">
        <title>The North American bullfrog draft genome provides insight into hormonal regulation of long noncoding RNA.</title>
        <authorList>
            <person name="Hammond S.A."/>
            <person name="Warren R.L."/>
            <person name="Vandervalk B.P."/>
            <person name="Kucuk E."/>
            <person name="Khan H."/>
            <person name="Gibb E.A."/>
            <person name="Pandoh P."/>
            <person name="Kirk H."/>
            <person name="Zhao Y."/>
            <person name="Jones M."/>
            <person name="Mungall A.J."/>
            <person name="Coope R."/>
            <person name="Pleasance S."/>
            <person name="Moore R.A."/>
            <person name="Holt R.A."/>
            <person name="Round J.M."/>
            <person name="Ohora S."/>
            <person name="Walle B.V."/>
            <person name="Veldhoen N."/>
            <person name="Helbing C.C."/>
            <person name="Birol I."/>
        </authorList>
    </citation>
    <scope>NUCLEOTIDE SEQUENCE [LARGE SCALE GENOMIC DNA]</scope>
</reference>
<keyword evidence="3" id="KW-0472">Membrane</keyword>
<dbReference type="Pfam" id="PF07686">
    <property type="entry name" value="V-set"/>
    <property type="match status" value="1"/>
</dbReference>
<dbReference type="Gene3D" id="2.60.40.10">
    <property type="entry name" value="Immunoglobulins"/>
    <property type="match status" value="1"/>
</dbReference>
<dbReference type="GO" id="GO:0004888">
    <property type="term" value="F:transmembrane signaling receptor activity"/>
    <property type="evidence" value="ECO:0007669"/>
    <property type="project" value="TreeGrafter"/>
</dbReference>
<evidence type="ECO:0000313" key="5">
    <source>
        <dbReference type="EMBL" id="PIO24292.1"/>
    </source>
</evidence>
<dbReference type="PROSITE" id="PS50835">
    <property type="entry name" value="IG_LIKE"/>
    <property type="match status" value="1"/>
</dbReference>
<dbReference type="SMART" id="SM00409">
    <property type="entry name" value="IG"/>
    <property type="match status" value="1"/>
</dbReference>
<proteinExistence type="predicted"/>
<sequence>MQVLMTNISRKDEGWYWCVMIGEKHDQTSAVQVRISKEDLPGLSGNKFVQVPAGDPAKITCSYPCRFRTAEKYWCRWGNNKCEPMREVEDTQDSQLVTCQTEELVLTIRSVSQKDSGFYWCVVKDGSRYVESITSRLIVVEPSRDVSNINARANFAGGSRNVQVVVTPSRLVLNESAETSVMVQKIAFYQYYGRGPVEA</sequence>
<dbReference type="InterPro" id="IPR036179">
    <property type="entry name" value="Ig-like_dom_sf"/>
</dbReference>
<dbReference type="InterPro" id="IPR003599">
    <property type="entry name" value="Ig_sub"/>
</dbReference>
<dbReference type="AlphaFoldDB" id="A0A2G9R8S8"/>
<dbReference type="GO" id="GO:0005886">
    <property type="term" value="C:plasma membrane"/>
    <property type="evidence" value="ECO:0007669"/>
    <property type="project" value="TreeGrafter"/>
</dbReference>
<dbReference type="SUPFAM" id="SSF48726">
    <property type="entry name" value="Immunoglobulin"/>
    <property type="match status" value="1"/>
</dbReference>
<organism evidence="5 6">
    <name type="scientific">Aquarana catesbeiana</name>
    <name type="common">American bullfrog</name>
    <name type="synonym">Rana catesbeiana</name>
    <dbReference type="NCBI Taxonomy" id="8400"/>
    <lineage>
        <taxon>Eukaryota</taxon>
        <taxon>Metazoa</taxon>
        <taxon>Chordata</taxon>
        <taxon>Craniata</taxon>
        <taxon>Vertebrata</taxon>
        <taxon>Euteleostomi</taxon>
        <taxon>Amphibia</taxon>
        <taxon>Batrachia</taxon>
        <taxon>Anura</taxon>
        <taxon>Neobatrachia</taxon>
        <taxon>Ranoidea</taxon>
        <taxon>Ranidae</taxon>
        <taxon>Aquarana</taxon>
    </lineage>
</organism>
<name>A0A2G9R8S8_AQUCT</name>
<protein>
    <recommendedName>
        <fullName evidence="4">Ig-like domain-containing protein</fullName>
    </recommendedName>
</protein>
<evidence type="ECO:0000313" key="6">
    <source>
        <dbReference type="Proteomes" id="UP000228934"/>
    </source>
</evidence>
<dbReference type="OrthoDB" id="6157407at2759"/>
<accession>A0A2G9R8S8</accession>
<evidence type="ECO:0000256" key="2">
    <source>
        <dbReference type="ARBA" id="ARBA00022692"/>
    </source>
</evidence>
<evidence type="ECO:0000256" key="1">
    <source>
        <dbReference type="ARBA" id="ARBA00004370"/>
    </source>
</evidence>
<keyword evidence="6" id="KW-1185">Reference proteome</keyword>
<dbReference type="PANTHER" id="PTHR11860:SF87">
    <property type="entry name" value="CMRF35-LIKE MOLECULE 8"/>
    <property type="match status" value="1"/>
</dbReference>
<dbReference type="Proteomes" id="UP000228934">
    <property type="component" value="Unassembled WGS sequence"/>
</dbReference>